<dbReference type="EMBL" id="CM009299">
    <property type="protein sequence ID" value="KAI9387450.1"/>
    <property type="molecule type" value="Genomic_DNA"/>
</dbReference>
<sequence>MQVTVSKSPAILERLHKKFAFHLGGERPSEEWDSFWIRAAFKLFPCEDKPLLIRWDPFLVPDLGLDIIRAFDPQHYKNRQNE</sequence>
<dbReference type="Proteomes" id="UP000006729">
    <property type="component" value="Chromosome 10"/>
</dbReference>
<organism evidence="1 2">
    <name type="scientific">Populus trichocarpa</name>
    <name type="common">Western balsam poplar</name>
    <name type="synonym">Populus balsamifera subsp. trichocarpa</name>
    <dbReference type="NCBI Taxonomy" id="3694"/>
    <lineage>
        <taxon>Eukaryota</taxon>
        <taxon>Viridiplantae</taxon>
        <taxon>Streptophyta</taxon>
        <taxon>Embryophyta</taxon>
        <taxon>Tracheophyta</taxon>
        <taxon>Spermatophyta</taxon>
        <taxon>Magnoliopsida</taxon>
        <taxon>eudicotyledons</taxon>
        <taxon>Gunneridae</taxon>
        <taxon>Pentapetalae</taxon>
        <taxon>rosids</taxon>
        <taxon>fabids</taxon>
        <taxon>Malpighiales</taxon>
        <taxon>Salicaceae</taxon>
        <taxon>Saliceae</taxon>
        <taxon>Populus</taxon>
    </lineage>
</organism>
<reference evidence="1 2" key="1">
    <citation type="journal article" date="2006" name="Science">
        <title>The genome of black cottonwood, Populus trichocarpa (Torr. &amp; Gray).</title>
        <authorList>
            <person name="Tuskan G.A."/>
            <person name="Difazio S."/>
            <person name="Jansson S."/>
            <person name="Bohlmann J."/>
            <person name="Grigoriev I."/>
            <person name="Hellsten U."/>
            <person name="Putnam N."/>
            <person name="Ralph S."/>
            <person name="Rombauts S."/>
            <person name="Salamov A."/>
            <person name="Schein J."/>
            <person name="Sterck L."/>
            <person name="Aerts A."/>
            <person name="Bhalerao R.R."/>
            <person name="Bhalerao R.P."/>
            <person name="Blaudez D."/>
            <person name="Boerjan W."/>
            <person name="Brun A."/>
            <person name="Brunner A."/>
            <person name="Busov V."/>
            <person name="Campbell M."/>
            <person name="Carlson J."/>
            <person name="Chalot M."/>
            <person name="Chapman J."/>
            <person name="Chen G.L."/>
            <person name="Cooper D."/>
            <person name="Coutinho P.M."/>
            <person name="Couturier J."/>
            <person name="Covert S."/>
            <person name="Cronk Q."/>
            <person name="Cunningham R."/>
            <person name="Davis J."/>
            <person name="Degroeve S."/>
            <person name="Dejardin A."/>
            <person name="Depamphilis C."/>
            <person name="Detter J."/>
            <person name="Dirks B."/>
            <person name="Dubchak I."/>
            <person name="Duplessis S."/>
            <person name="Ehlting J."/>
            <person name="Ellis B."/>
            <person name="Gendler K."/>
            <person name="Goodstein D."/>
            <person name="Gribskov M."/>
            <person name="Grimwood J."/>
            <person name="Groover A."/>
            <person name="Gunter L."/>
            <person name="Hamberger B."/>
            <person name="Heinze B."/>
            <person name="Helariutta Y."/>
            <person name="Henrissat B."/>
            <person name="Holligan D."/>
            <person name="Holt R."/>
            <person name="Huang W."/>
            <person name="Islam-Faridi N."/>
            <person name="Jones S."/>
            <person name="Jones-Rhoades M."/>
            <person name="Jorgensen R."/>
            <person name="Joshi C."/>
            <person name="Kangasjarvi J."/>
            <person name="Karlsson J."/>
            <person name="Kelleher C."/>
            <person name="Kirkpatrick R."/>
            <person name="Kirst M."/>
            <person name="Kohler A."/>
            <person name="Kalluri U."/>
            <person name="Larimer F."/>
            <person name="Leebens-Mack J."/>
            <person name="Leple J.C."/>
            <person name="Locascio P."/>
            <person name="Lou Y."/>
            <person name="Lucas S."/>
            <person name="Martin F."/>
            <person name="Montanini B."/>
            <person name="Napoli C."/>
            <person name="Nelson D.R."/>
            <person name="Nelson C."/>
            <person name="Nieminen K."/>
            <person name="Nilsson O."/>
            <person name="Pereda V."/>
            <person name="Peter G."/>
            <person name="Philippe R."/>
            <person name="Pilate G."/>
            <person name="Poliakov A."/>
            <person name="Razumovskaya J."/>
            <person name="Richardson P."/>
            <person name="Rinaldi C."/>
            <person name="Ritland K."/>
            <person name="Rouze P."/>
            <person name="Ryaboy D."/>
            <person name="Schmutz J."/>
            <person name="Schrader J."/>
            <person name="Segerman B."/>
            <person name="Shin H."/>
            <person name="Siddiqui A."/>
            <person name="Sterky F."/>
            <person name="Terry A."/>
            <person name="Tsai C.J."/>
            <person name="Uberbacher E."/>
            <person name="Unneberg P."/>
            <person name="Vahala J."/>
            <person name="Wall K."/>
            <person name="Wessler S."/>
            <person name="Yang G."/>
            <person name="Yin T."/>
            <person name="Douglas C."/>
            <person name="Marra M."/>
            <person name="Sandberg G."/>
            <person name="Van de Peer Y."/>
            <person name="Rokhsar D."/>
        </authorList>
    </citation>
    <scope>NUCLEOTIDE SEQUENCE [LARGE SCALE GENOMIC DNA]</scope>
    <source>
        <strain evidence="2">cv. Nisqually</strain>
    </source>
</reference>
<name>A0ACC0SE16_POPTR</name>
<proteinExistence type="predicted"/>
<evidence type="ECO:0000313" key="1">
    <source>
        <dbReference type="EMBL" id="KAI9387450.1"/>
    </source>
</evidence>
<accession>A0ACC0SE16</accession>
<keyword evidence="2" id="KW-1185">Reference proteome</keyword>
<gene>
    <name evidence="1" type="ORF">POPTR_010G170801v4</name>
</gene>
<evidence type="ECO:0000313" key="2">
    <source>
        <dbReference type="Proteomes" id="UP000006729"/>
    </source>
</evidence>
<comment type="caution">
    <text evidence="1">The sequence shown here is derived from an EMBL/GenBank/DDBJ whole genome shotgun (WGS) entry which is preliminary data.</text>
</comment>
<protein>
    <submittedName>
        <fullName evidence="1">Uncharacterized protein</fullName>
    </submittedName>
</protein>